<dbReference type="Pfam" id="PF00561">
    <property type="entry name" value="Abhydrolase_1"/>
    <property type="match status" value="1"/>
</dbReference>
<dbReference type="GO" id="GO:0034338">
    <property type="term" value="F:short-chain carboxylesterase activity"/>
    <property type="evidence" value="ECO:0007669"/>
    <property type="project" value="TreeGrafter"/>
</dbReference>
<feature type="active site" description="Charge relay system" evidence="4">
    <location>
        <position position="137"/>
    </location>
</feature>
<dbReference type="SUPFAM" id="SSF53474">
    <property type="entry name" value="alpha/beta-Hydrolases"/>
    <property type="match status" value="1"/>
</dbReference>
<name>A0A316G2D8_9GAMM</name>
<dbReference type="GO" id="GO:0047372">
    <property type="term" value="F:monoacylglycerol lipase activity"/>
    <property type="evidence" value="ECO:0007669"/>
    <property type="project" value="TreeGrafter"/>
</dbReference>
<proteinExistence type="inferred from homology"/>
<dbReference type="InterPro" id="IPR029058">
    <property type="entry name" value="AB_hydrolase_fold"/>
</dbReference>
<evidence type="ECO:0000313" key="7">
    <source>
        <dbReference type="Proteomes" id="UP000245790"/>
    </source>
</evidence>
<accession>A0A316G2D8</accession>
<gene>
    <name evidence="6" type="ORF">C8D97_10998</name>
</gene>
<keyword evidence="7" id="KW-1185">Reference proteome</keyword>
<dbReference type="RefSeq" id="WP_109764219.1">
    <property type="nucleotide sequence ID" value="NZ_QGGU01000009.1"/>
</dbReference>
<reference evidence="6 7" key="1">
    <citation type="submission" date="2018-05" db="EMBL/GenBank/DDBJ databases">
        <title>Genomic Encyclopedia of Type Strains, Phase IV (KMG-IV): sequencing the most valuable type-strain genomes for metagenomic binning, comparative biology and taxonomic classification.</title>
        <authorList>
            <person name="Goeker M."/>
        </authorList>
    </citation>
    <scope>NUCLEOTIDE SEQUENCE [LARGE SCALE GENOMIC DNA]</scope>
    <source>
        <strain evidence="6 7">DSM 25350</strain>
    </source>
</reference>
<feature type="active site" description="Charge relay system" evidence="4">
    <location>
        <position position="264"/>
    </location>
</feature>
<comment type="similarity">
    <text evidence="1">Belongs to the AB hydrolase superfamily. AB hydrolase 4 family.</text>
</comment>
<dbReference type="PANTHER" id="PTHR10794:SF94">
    <property type="entry name" value="ESTERASE YHET-RELATED"/>
    <property type="match status" value="1"/>
</dbReference>
<evidence type="ECO:0000256" key="1">
    <source>
        <dbReference type="ARBA" id="ARBA00010884"/>
    </source>
</evidence>
<keyword evidence="2" id="KW-0719">Serine esterase</keyword>
<evidence type="ECO:0000256" key="4">
    <source>
        <dbReference type="PIRSR" id="PIRSR005211-1"/>
    </source>
</evidence>
<dbReference type="InterPro" id="IPR000952">
    <property type="entry name" value="AB_hydrolase_4_CS"/>
</dbReference>
<dbReference type="NCBIfam" id="NF008218">
    <property type="entry name" value="PRK10985.1"/>
    <property type="match status" value="1"/>
</dbReference>
<dbReference type="EMBL" id="QGGU01000009">
    <property type="protein sequence ID" value="PWK48547.1"/>
    <property type="molecule type" value="Genomic_DNA"/>
</dbReference>
<evidence type="ECO:0000313" key="6">
    <source>
        <dbReference type="EMBL" id="PWK48547.1"/>
    </source>
</evidence>
<dbReference type="Gene3D" id="3.40.50.1820">
    <property type="entry name" value="alpha/beta hydrolase"/>
    <property type="match status" value="1"/>
</dbReference>
<evidence type="ECO:0000256" key="2">
    <source>
        <dbReference type="ARBA" id="ARBA00022487"/>
    </source>
</evidence>
<dbReference type="OrthoDB" id="332676at2"/>
<dbReference type="Proteomes" id="UP000245790">
    <property type="component" value="Unassembled WGS sequence"/>
</dbReference>
<dbReference type="PROSITE" id="PS01133">
    <property type="entry name" value="UPF0017"/>
    <property type="match status" value="1"/>
</dbReference>
<feature type="domain" description="AB hydrolase-1" evidence="5">
    <location>
        <begin position="58"/>
        <end position="297"/>
    </location>
</feature>
<feature type="active site" description="Charge relay system" evidence="4">
    <location>
        <position position="292"/>
    </location>
</feature>
<dbReference type="InterPro" id="IPR050960">
    <property type="entry name" value="AB_hydrolase_4_sf"/>
</dbReference>
<evidence type="ECO:0000256" key="3">
    <source>
        <dbReference type="ARBA" id="ARBA00022801"/>
    </source>
</evidence>
<keyword evidence="3" id="KW-0378">Hydrolase</keyword>
<protein>
    <recommendedName>
        <fullName evidence="5">AB hydrolase-1 domain-containing protein</fullName>
    </recommendedName>
</protein>
<dbReference type="InterPro" id="IPR012020">
    <property type="entry name" value="ABHD4"/>
</dbReference>
<dbReference type="InterPro" id="IPR000073">
    <property type="entry name" value="AB_hydrolase_1"/>
</dbReference>
<organism evidence="6 7">
    <name type="scientific">Pleionea mediterranea</name>
    <dbReference type="NCBI Taxonomy" id="523701"/>
    <lineage>
        <taxon>Bacteria</taxon>
        <taxon>Pseudomonadati</taxon>
        <taxon>Pseudomonadota</taxon>
        <taxon>Gammaproteobacteria</taxon>
        <taxon>Oceanospirillales</taxon>
        <taxon>Pleioneaceae</taxon>
        <taxon>Pleionea</taxon>
    </lineage>
</organism>
<dbReference type="AlphaFoldDB" id="A0A316G2D8"/>
<comment type="caution">
    <text evidence="6">The sequence shown here is derived from an EMBL/GenBank/DDBJ whole genome shotgun (WGS) entry which is preliminary data.</text>
</comment>
<dbReference type="PIRSF" id="PIRSF005211">
    <property type="entry name" value="Ab_hydro_YheT"/>
    <property type="match status" value="1"/>
</dbReference>
<dbReference type="PANTHER" id="PTHR10794">
    <property type="entry name" value="ABHYDROLASE DOMAIN-CONTAINING PROTEIN"/>
    <property type="match status" value="1"/>
</dbReference>
<evidence type="ECO:0000259" key="5">
    <source>
        <dbReference type="Pfam" id="PF00561"/>
    </source>
</evidence>
<sequence length="319" mass="35760">MIIESEFQPAKMLANRHVQTLIGPLLVSVSQQPKNWSEIALPDGDFMEIAWFGSDNGPLLLILHGLEGSYRSHYIQRVIKPFIIAGWRIAVAHFRGCGRKINARSRSYHSGSSDDLTAAIEHLQQSRQLPTAILGFSLGGNVLLKWLGENPDQQVVKRAMAVSVPFKLDVCATSIGRGFSRTYQKHLIGILKKKTREKLLLQLPGHQIDEPDWRSINNFWQFDHLVTAPLNGFNGVNDYYQQASSYQFLPMIKTPTLILQALDDPFMSPEVLPEEAQLGPGITLELSQFGGHVGFFDQLPPHKQPCFLGQKAFAFLTCQ</sequence>